<proteinExistence type="predicted"/>
<dbReference type="SUPFAM" id="SSF90209">
    <property type="entry name" value="Ran binding protein zinc finger-like"/>
    <property type="match status" value="1"/>
</dbReference>
<feature type="region of interest" description="Disordered" evidence="4">
    <location>
        <begin position="441"/>
        <end position="470"/>
    </location>
</feature>
<dbReference type="InterPro" id="IPR036443">
    <property type="entry name" value="Znf_RanBP2_sf"/>
</dbReference>
<dbReference type="GO" id="GO:0005634">
    <property type="term" value="C:nucleus"/>
    <property type="evidence" value="ECO:0007669"/>
    <property type="project" value="TreeGrafter"/>
</dbReference>
<dbReference type="VEuPathDB" id="VectorBase:AFAF007373"/>
<feature type="region of interest" description="Disordered" evidence="4">
    <location>
        <begin position="263"/>
        <end position="287"/>
    </location>
</feature>
<dbReference type="SMART" id="SM00547">
    <property type="entry name" value="ZnF_RBZ"/>
    <property type="match status" value="1"/>
</dbReference>
<dbReference type="GO" id="GO:0031625">
    <property type="term" value="F:ubiquitin protein ligase binding"/>
    <property type="evidence" value="ECO:0007669"/>
    <property type="project" value="TreeGrafter"/>
</dbReference>
<evidence type="ECO:0000313" key="7">
    <source>
        <dbReference type="Proteomes" id="UP000075886"/>
    </source>
</evidence>
<dbReference type="Gene3D" id="2.30.30.380">
    <property type="entry name" value="Zn-finger domain of Sec23/24"/>
    <property type="match status" value="1"/>
</dbReference>
<keyword evidence="7" id="KW-1185">Reference proteome</keyword>
<reference evidence="7" key="1">
    <citation type="submission" date="2014-01" db="EMBL/GenBank/DDBJ databases">
        <title>The Genome Sequence of Anopheles farauti FAR1 (V2).</title>
        <authorList>
            <consortium name="The Broad Institute Genomics Platform"/>
            <person name="Neafsey D.E."/>
            <person name="Besansky N."/>
            <person name="Howell P."/>
            <person name="Walton C."/>
            <person name="Young S.K."/>
            <person name="Zeng Q."/>
            <person name="Gargeya S."/>
            <person name="Fitzgerald M."/>
            <person name="Haas B."/>
            <person name="Abouelleil A."/>
            <person name="Allen A.W."/>
            <person name="Alvarado L."/>
            <person name="Arachchi H.M."/>
            <person name="Berlin A.M."/>
            <person name="Chapman S.B."/>
            <person name="Gainer-Dewar J."/>
            <person name="Goldberg J."/>
            <person name="Griggs A."/>
            <person name="Gujja S."/>
            <person name="Hansen M."/>
            <person name="Howarth C."/>
            <person name="Imamovic A."/>
            <person name="Ireland A."/>
            <person name="Larimer J."/>
            <person name="McCowan C."/>
            <person name="Murphy C."/>
            <person name="Pearson M."/>
            <person name="Poon T.W."/>
            <person name="Priest M."/>
            <person name="Roberts A."/>
            <person name="Saif S."/>
            <person name="Shea T."/>
            <person name="Sisk P."/>
            <person name="Sykes S."/>
            <person name="Wortman J."/>
            <person name="Nusbaum C."/>
            <person name="Birren B."/>
        </authorList>
    </citation>
    <scope>NUCLEOTIDE SEQUENCE [LARGE SCALE GENOMIC DNA]</scope>
    <source>
        <strain evidence="7">FAR1</strain>
    </source>
</reference>
<evidence type="ECO:0000256" key="3">
    <source>
        <dbReference type="ARBA" id="ARBA00022833"/>
    </source>
</evidence>
<dbReference type="Proteomes" id="UP000075886">
    <property type="component" value="Unassembled WGS sequence"/>
</dbReference>
<dbReference type="InterPro" id="IPR001876">
    <property type="entry name" value="Znf_RanBP2"/>
</dbReference>
<organism evidence="6 7">
    <name type="scientific">Anopheles farauti</name>
    <dbReference type="NCBI Taxonomy" id="69004"/>
    <lineage>
        <taxon>Eukaryota</taxon>
        <taxon>Metazoa</taxon>
        <taxon>Ecdysozoa</taxon>
        <taxon>Arthropoda</taxon>
        <taxon>Hexapoda</taxon>
        <taxon>Insecta</taxon>
        <taxon>Pterygota</taxon>
        <taxon>Neoptera</taxon>
        <taxon>Endopterygota</taxon>
        <taxon>Diptera</taxon>
        <taxon>Nematocera</taxon>
        <taxon>Culicoidea</taxon>
        <taxon>Culicidae</taxon>
        <taxon>Anophelinae</taxon>
        <taxon>Anopheles</taxon>
    </lineage>
</organism>
<dbReference type="InterPro" id="IPR016563">
    <property type="entry name" value="Npl4"/>
</dbReference>
<dbReference type="PANTHER" id="PTHR12710:SF0">
    <property type="entry name" value="NUCLEAR PROTEIN LOCALIZATION PROTEIN 4 HOMOLOG"/>
    <property type="match status" value="1"/>
</dbReference>
<keyword evidence="1" id="KW-0479">Metal-binding</keyword>
<dbReference type="GO" id="GO:0008270">
    <property type="term" value="F:zinc ion binding"/>
    <property type="evidence" value="ECO:0007669"/>
    <property type="project" value="UniProtKB-KW"/>
</dbReference>
<dbReference type="Pfam" id="PF05021">
    <property type="entry name" value="NPL4"/>
    <property type="match status" value="1"/>
</dbReference>
<evidence type="ECO:0000256" key="1">
    <source>
        <dbReference type="ARBA" id="ARBA00022723"/>
    </source>
</evidence>
<protein>
    <recommendedName>
        <fullName evidence="5">RanBP2-type domain-containing protein</fullName>
    </recommendedName>
</protein>
<dbReference type="EnsemblMetazoa" id="AFAF007373-RA">
    <property type="protein sequence ID" value="AFAF007373-PA"/>
    <property type="gene ID" value="AFAF007373"/>
</dbReference>
<sequence length="748" mass="83693">MSAVLVEKGARDRHNYPTGGGRDVGAKSRSRWEKDVYGNEVQRLGRPLPVEYLLVDVPASTPLVPLYTFLERKDAKQYFPVENRLIDGHIQDFTALADYLAKSRSMPFLDVMSDFHVLFYLYRMEDMLPMKSQLGPLLEAVRAKDKTKANEWKTREVWETLEELIAASSNHDDTSMSNDVEFVPSGDAEQNWICTFCTFINSRELPACEICNLPSLPQSMFIQRSGMYSAALLHLPVTMRSTVLLLVLLLVCISISFTDGTRKRQRTDRVSDTSSTSYRRQKHGSREQYNCRVRNPSQHIATRLTRYFIFGGMLQAIAEKTGLPRNTLVVGGGSRYQDQTSGRGLNVHAAHVIRVGAIDERLAKKDASLNKALENYLGHTQNVLRAANAWHGVGGAIDRLQSDRLRELAKIDFNARKLDATKRSAVERIMKAFRAVIDQHVQNATRKGNKPNAKGTKGNKKNNQSAKQSGLKTLQADKAAVYCATADMLYANGKAGYDMQFVTLRLIYVILFIGCMANDRRATDLLADLSSSSFDEDTHITRDEYYRRVRDPSKHISTRLVRYFWFGGVLQAISEKTGIARDKLVAGGASQFQDQSSGRGRGIHAAHVIRVGKINSQLKSKSESLNRALENFIGHTQNVVRAVNAWYGVGGAIDRYQSDKLAALAEIDFSGTFGPANERRVDNLIAPFREIIDNYVQTADANVQTELEKGLSSMSLVGSDMLFWEGKAGYNAVKDGIFEQHYSRGSEL</sequence>
<dbReference type="EMBL" id="AXCN02000201">
    <property type="status" value="NOT_ANNOTATED_CDS"/>
    <property type="molecule type" value="Genomic_DNA"/>
</dbReference>
<evidence type="ECO:0000256" key="4">
    <source>
        <dbReference type="SAM" id="MobiDB-lite"/>
    </source>
</evidence>
<keyword evidence="2" id="KW-0863">Zinc-finger</keyword>
<dbReference type="PANTHER" id="PTHR12710">
    <property type="entry name" value="NUCLEAR PROTEIN LOCALIZATION 4"/>
    <property type="match status" value="1"/>
</dbReference>
<reference evidence="6" key="2">
    <citation type="submission" date="2020-05" db="UniProtKB">
        <authorList>
            <consortium name="EnsemblMetazoa"/>
        </authorList>
    </citation>
    <scope>IDENTIFICATION</scope>
    <source>
        <strain evidence="6">FAR1</strain>
    </source>
</reference>
<dbReference type="InterPro" id="IPR007717">
    <property type="entry name" value="NPL4_C"/>
</dbReference>
<dbReference type="PROSITE" id="PS01358">
    <property type="entry name" value="ZF_RANBP2_1"/>
    <property type="match status" value="1"/>
</dbReference>
<dbReference type="STRING" id="69004.A0A182QCF1"/>
<dbReference type="AlphaFoldDB" id="A0A182QCF1"/>
<name>A0A182QCF1_9DIPT</name>
<evidence type="ECO:0000256" key="2">
    <source>
        <dbReference type="ARBA" id="ARBA00022771"/>
    </source>
</evidence>
<evidence type="ECO:0000259" key="5">
    <source>
        <dbReference type="PROSITE" id="PS01358"/>
    </source>
</evidence>
<dbReference type="GO" id="GO:0006511">
    <property type="term" value="P:ubiquitin-dependent protein catabolic process"/>
    <property type="evidence" value="ECO:0007669"/>
    <property type="project" value="InterPro"/>
</dbReference>
<evidence type="ECO:0000313" key="6">
    <source>
        <dbReference type="EnsemblMetazoa" id="AFAF007373-PA"/>
    </source>
</evidence>
<dbReference type="GO" id="GO:0043130">
    <property type="term" value="F:ubiquitin binding"/>
    <property type="evidence" value="ECO:0007669"/>
    <property type="project" value="TreeGrafter"/>
</dbReference>
<keyword evidence="3" id="KW-0862">Zinc</keyword>
<feature type="domain" description="RanBP2-type" evidence="5">
    <location>
        <begin position="192"/>
        <end position="211"/>
    </location>
</feature>
<accession>A0A182QCF1</accession>